<comment type="caution">
    <text evidence="1">The sequence shown here is derived from an EMBL/GenBank/DDBJ whole genome shotgun (WGS) entry which is preliminary data.</text>
</comment>
<protein>
    <submittedName>
        <fullName evidence="1">Uncharacterized protein</fullName>
    </submittedName>
</protein>
<evidence type="ECO:0000313" key="2">
    <source>
        <dbReference type="Proteomes" id="UP000010408"/>
    </source>
</evidence>
<evidence type="ECO:0000313" key="1">
    <source>
        <dbReference type="EMBL" id="EKY00283.1"/>
    </source>
</evidence>
<accession>L1NA87</accession>
<proteinExistence type="predicted"/>
<dbReference type="STRING" id="1127696.HMPREF9134_01617"/>
<sequence>MGSLAIHIGVGGKPTSQLWDDSFMESILEDLRNKSCIFAVLGLEGYNMPILK</sequence>
<gene>
    <name evidence="1" type="ORF">HMPREF9134_01617</name>
</gene>
<dbReference type="HOGENOM" id="CLU_3083098_0_0_10"/>
<name>L1NA87_9PORP</name>
<dbReference type="AlphaFoldDB" id="L1NA87"/>
<reference evidence="1 2" key="1">
    <citation type="submission" date="2012-05" db="EMBL/GenBank/DDBJ databases">
        <authorList>
            <person name="Weinstock G."/>
            <person name="Sodergren E."/>
            <person name="Lobos E.A."/>
            <person name="Fulton L."/>
            <person name="Fulton R."/>
            <person name="Courtney L."/>
            <person name="Fronick C."/>
            <person name="O'Laughlin M."/>
            <person name="Godfrey J."/>
            <person name="Wilson R.M."/>
            <person name="Miner T."/>
            <person name="Farmer C."/>
            <person name="Delehaunty K."/>
            <person name="Cordes M."/>
            <person name="Minx P."/>
            <person name="Tomlinson C."/>
            <person name="Chen J."/>
            <person name="Wollam A."/>
            <person name="Pepin K.H."/>
            <person name="Bhonagiri V."/>
            <person name="Zhang X."/>
            <person name="Suruliraj S."/>
            <person name="Warren W."/>
            <person name="Mitreva M."/>
            <person name="Mardis E.R."/>
            <person name="Wilson R.K."/>
        </authorList>
    </citation>
    <scope>NUCLEOTIDE SEQUENCE [LARGE SCALE GENOMIC DNA]</scope>
    <source>
        <strain evidence="1 2">F0037</strain>
    </source>
</reference>
<dbReference type="EMBL" id="AMEQ01000040">
    <property type="protein sequence ID" value="EKY00283.1"/>
    <property type="molecule type" value="Genomic_DNA"/>
</dbReference>
<organism evidence="1 2">
    <name type="scientific">Porphyromonas catoniae F0037</name>
    <dbReference type="NCBI Taxonomy" id="1127696"/>
    <lineage>
        <taxon>Bacteria</taxon>
        <taxon>Pseudomonadati</taxon>
        <taxon>Bacteroidota</taxon>
        <taxon>Bacteroidia</taxon>
        <taxon>Bacteroidales</taxon>
        <taxon>Porphyromonadaceae</taxon>
        <taxon>Porphyromonas</taxon>
    </lineage>
</organism>
<dbReference type="Proteomes" id="UP000010408">
    <property type="component" value="Unassembled WGS sequence"/>
</dbReference>